<dbReference type="Proteomes" id="UP001497744">
    <property type="component" value="Unassembled WGS sequence"/>
</dbReference>
<organism evidence="2 3">
    <name type="scientific">Babesia caballi</name>
    <dbReference type="NCBI Taxonomy" id="5871"/>
    <lineage>
        <taxon>Eukaryota</taxon>
        <taxon>Sar</taxon>
        <taxon>Alveolata</taxon>
        <taxon>Apicomplexa</taxon>
        <taxon>Aconoidasida</taxon>
        <taxon>Piroplasmida</taxon>
        <taxon>Babesiidae</taxon>
        <taxon>Babesia</taxon>
    </lineage>
</organism>
<reference evidence="2 3" key="1">
    <citation type="submission" date="2021-06" db="EMBL/GenBank/DDBJ databases">
        <title>Genome sequence of Babesia caballi.</title>
        <authorList>
            <person name="Yamagishi J."/>
            <person name="Kidaka T."/>
            <person name="Ochi A."/>
        </authorList>
    </citation>
    <scope>NUCLEOTIDE SEQUENCE [LARGE SCALE GENOMIC DNA]</scope>
    <source>
        <strain evidence="2">USDA-D6B2</strain>
    </source>
</reference>
<evidence type="ECO:0000313" key="2">
    <source>
        <dbReference type="EMBL" id="GIX61868.1"/>
    </source>
</evidence>
<feature type="transmembrane region" description="Helical" evidence="1">
    <location>
        <begin position="1023"/>
        <end position="1044"/>
    </location>
</feature>
<dbReference type="GeneID" id="94193351"/>
<dbReference type="RefSeq" id="XP_067713939.1">
    <property type="nucleotide sequence ID" value="XM_067857838.1"/>
</dbReference>
<dbReference type="EMBL" id="BPLF01000001">
    <property type="protein sequence ID" value="GIX61868.1"/>
    <property type="molecule type" value="Genomic_DNA"/>
</dbReference>
<dbReference type="InterPro" id="IPR024751">
    <property type="entry name" value="VESA1"/>
</dbReference>
<sequence>MSPLDIPLSALVKRPFDCPSNLKEAIDWMLRVTGKDGGQGGDKSQDLARAITELDGFKDAINAAVVKLKESGDDVPQALQKLQVEGTLKNIIDQLTNGLRAFIGYGKGQGIALVIDPLQQLRDGLLWFLNQFVDNLRRINVDTKGVTGDLRGAVSKGKGKFDEAVRKLSQITDNSGKISKVMTALKNVDGLKSKETSVGEFASEVKTYLGGVLDAVKAEAGNADSQVQDLCSQLQTLMDKVGDSHEIIKQVEVVKNASDTLYKKKSSASHTAQPLIEGVTRGTDNMLIPLQKKNGYKSSYQPNLNWSGTTDNNTVVRIFLGCVPIYYYWLTYLYWKCKQPYTDGGWASENLSRAAFRNFIVGMGYNSTLLNTRTNGSNVVTAFSNLQGDFTSVTQHKSHTEFFASLDPWSKSVSDANTHPLTTLFLGASIYFTSQQSKRDATSSKSPSTIREMLYWLSGLQFSPNYNSIEIQIETHIPKTGLHVADSSVTATTTSTSGDTLTQSQMKGFLLSSCLSAPGVLGAIQGNTADSKEPDGEPWLHSLFCNSMNLQYPSGSALFNTLANYAYALQFQLHFLYRQCLGTYSYTCGWNQCAFGKNVNARIQGSNVVSYICATKCNKGGTHSHATRPDLCEHNGCGTSSNKPSPLQAFLTDNLKGFCRQQPGTSNHLAECSLGSMCHVPMGFRSKQLKSSGLGEHIFYPLLVFCSSPSTPLRQLCEKLSCLTKRTPRTLGDVFGFLWHLNGQLFGTKKPNMSTLADKLIKSLKAPQPSQRFPSFFVKILEDRVRSASPPLSTPASPTATVLSRSLQAMAQSIPFLYTLFMAKDSESLPVVLFDLNQQCHKVEVRPGSPGRSGTVVVTHNGSTLHQCSSSPADLFSLQTSRCTAGPNCGPYLSPLTHTNSSAFAPMHASAYLSWVLYLVDDLETELRGLRDAFESTTCANGGVTHVSGCNCPSIVECSGMLPLLYANGFTFANAYSLKNPQTKRSCRQFHDQLSAVLAQSENAPLFKLLTTIDDFLYMFRMYFFYNLSSIWIIYVCIVLYIYFLRADLLHLKSHVRFPSSHGIPPITLLTTGKPTVLTKVTKLSYFIP</sequence>
<evidence type="ECO:0000256" key="1">
    <source>
        <dbReference type="SAM" id="Phobius"/>
    </source>
</evidence>
<proteinExistence type="predicted"/>
<gene>
    <name evidence="2" type="ORF">BcabD6B2_13030</name>
</gene>
<protein>
    <submittedName>
        <fullName evidence="2">Variant erythrocyte surface antigen-1 family protein</fullName>
    </submittedName>
</protein>
<evidence type="ECO:0000313" key="3">
    <source>
        <dbReference type="Proteomes" id="UP001497744"/>
    </source>
</evidence>
<comment type="caution">
    <text evidence="2">The sequence shown here is derived from an EMBL/GenBank/DDBJ whole genome shotgun (WGS) entry which is preliminary data.</text>
</comment>
<name>A0AAV4LPL2_BABCB</name>
<keyword evidence="3" id="KW-1185">Reference proteome</keyword>
<accession>A0AAV4LPL2</accession>
<dbReference type="AlphaFoldDB" id="A0AAV4LPL2"/>
<keyword evidence="1" id="KW-1133">Transmembrane helix</keyword>
<keyword evidence="1" id="KW-0812">Transmembrane</keyword>
<dbReference type="Pfam" id="PF12785">
    <property type="entry name" value="VESA1_N"/>
    <property type="match status" value="1"/>
</dbReference>
<keyword evidence="1" id="KW-0472">Membrane</keyword>